<dbReference type="Proteomes" id="UP001501578">
    <property type="component" value="Unassembled WGS sequence"/>
</dbReference>
<gene>
    <name evidence="1" type="ORF">GCM10009560_45750</name>
</gene>
<evidence type="ECO:0000313" key="1">
    <source>
        <dbReference type="EMBL" id="GAA0936819.1"/>
    </source>
</evidence>
<name>A0ABP4ALP1_9ACTN</name>
<reference evidence="2" key="1">
    <citation type="journal article" date="2019" name="Int. J. Syst. Evol. Microbiol.">
        <title>The Global Catalogue of Microorganisms (GCM) 10K type strain sequencing project: providing services to taxonomists for standard genome sequencing and annotation.</title>
        <authorList>
            <consortium name="The Broad Institute Genomics Platform"/>
            <consortium name="The Broad Institute Genome Sequencing Center for Infectious Disease"/>
            <person name="Wu L."/>
            <person name="Ma J."/>
        </authorList>
    </citation>
    <scope>NUCLEOTIDE SEQUENCE [LARGE SCALE GENOMIC DNA]</scope>
    <source>
        <strain evidence="2">JCM 11136</strain>
    </source>
</reference>
<sequence length="529" mass="57096">MLKISLAVMYHPSRIAHARALAAQCAPLRPELVADPDPTGVPSPLRTAKAAWAAVRPDATHHLVLQDDAVLARDFLTHLEAVVARRPTHGLALYVNRGSLRNGYLVRRAAASGARWSRLSSAEYTPTLGFVLPAQDARELASYLRTVPDEFRDDDEVVTLFCRERGLPVAATVPSLIEHGDLPSVAGNGNHGARHAAVFADQVVLPDGYWTGAREVPEAWDGIPPFVLEMYDSQCLVRFTRPGSGEPVDHLYGWRWRDWSALLGVEAGDVVDSWAESGPWPVEDAAGLEFWAAGYLLGTDVSRDPAEEEERPALRAAIASWAACGGGTTETKAALTEVCLAGFRAGQEASRAELVGRLARREAAVLALVPPDEVRVDVPERPQILFDVRPCPWCAAVPRPRPPIREVATYRGGPADVPVLTVLSCEEVPARNLLALRGGGRRRTRAAFWAEFAGKCTGPLTADDVWHGLRELDEQENLDEVLPVSSAHGGGAAHFLTPHADGPLMAGLNRRYLAARLASVAHALGGGDR</sequence>
<proteinExistence type="predicted"/>
<keyword evidence="2" id="KW-1185">Reference proteome</keyword>
<evidence type="ECO:0000313" key="2">
    <source>
        <dbReference type="Proteomes" id="UP001501578"/>
    </source>
</evidence>
<organism evidence="1 2">
    <name type="scientific">Nonomuraea longicatena</name>
    <dbReference type="NCBI Taxonomy" id="83682"/>
    <lineage>
        <taxon>Bacteria</taxon>
        <taxon>Bacillati</taxon>
        <taxon>Actinomycetota</taxon>
        <taxon>Actinomycetes</taxon>
        <taxon>Streptosporangiales</taxon>
        <taxon>Streptosporangiaceae</taxon>
        <taxon>Nonomuraea</taxon>
    </lineage>
</organism>
<accession>A0ABP4ALP1</accession>
<comment type="caution">
    <text evidence="1">The sequence shown here is derived from an EMBL/GenBank/DDBJ whole genome shotgun (WGS) entry which is preliminary data.</text>
</comment>
<dbReference type="RefSeq" id="WP_343951990.1">
    <property type="nucleotide sequence ID" value="NZ_BAAAHQ010000023.1"/>
</dbReference>
<protein>
    <submittedName>
        <fullName evidence="1">Uncharacterized protein</fullName>
    </submittedName>
</protein>
<dbReference type="EMBL" id="BAAAHQ010000023">
    <property type="protein sequence ID" value="GAA0936819.1"/>
    <property type="molecule type" value="Genomic_DNA"/>
</dbReference>